<keyword evidence="5" id="KW-1185">Reference proteome</keyword>
<dbReference type="GO" id="GO:0031116">
    <property type="term" value="P:positive regulation of microtubule polymerization"/>
    <property type="evidence" value="ECO:0007669"/>
    <property type="project" value="TreeGrafter"/>
</dbReference>
<dbReference type="InterPro" id="IPR002110">
    <property type="entry name" value="Ankyrin_rpt"/>
</dbReference>
<dbReference type="Proteomes" id="UP000681722">
    <property type="component" value="Unassembled WGS sequence"/>
</dbReference>
<evidence type="ECO:0000313" key="3">
    <source>
        <dbReference type="EMBL" id="CAF1243959.1"/>
    </source>
</evidence>
<reference evidence="3" key="1">
    <citation type="submission" date="2021-02" db="EMBL/GenBank/DDBJ databases">
        <authorList>
            <person name="Nowell W R."/>
        </authorList>
    </citation>
    <scope>NUCLEOTIDE SEQUENCE</scope>
</reference>
<evidence type="ECO:0000313" key="4">
    <source>
        <dbReference type="EMBL" id="CAF4008671.1"/>
    </source>
</evidence>
<dbReference type="Proteomes" id="UP000663829">
    <property type="component" value="Unassembled WGS sequence"/>
</dbReference>
<feature type="repeat" description="ANK" evidence="1">
    <location>
        <begin position="164"/>
        <end position="196"/>
    </location>
</feature>
<dbReference type="Gene3D" id="1.25.40.20">
    <property type="entry name" value="Ankyrin repeat-containing domain"/>
    <property type="match status" value="2"/>
</dbReference>
<sequence length="524" mass="60218">MLSDETISNIKLCRSNRQEPNTVPFIVSQNQTQFTEPQRNKIDRTPSSRSSKSANDAKKRAVSDACMAAAIGDLDWLRQSLKDFSVENTYGKEGLAPIHLAALHGRLNCLSYLIEMAQVDVNMASMTGWRPIHLCISKETDKRAYQCLEYLIKHGASVNITNDDNLTPIHQAASDGHVQCLELLLKYNANVFVEDSRKQLPIDLAKLWGQKKCAKLLAATMWHQNKHLSTKDRLLAKQSKMQDILNEIRLEHALLFEEEGEEKFDQLLVNMGAAPSEKIDNKTQQIIEIKEKPLTPDIRSATKREHSEIKLSRPKTTNNIVDHEHLLNQHESNFRPKTTIGKKTALISAINTKRWDYSTHVKGNAYIPGLTDVYPRDPYTMMPKDNEAVDIYRMLKGMTVSDVREFLSKKIRKTKSLPSKTRSSRPVLFAPCHVDDLETKRSTLNDETKYFRFDESGCHLSDDSESIYYRRLSQTLKQQVPKENQTNDDEEKFQLFERYGPELVAFLRDRKGNFKRKFDKVFIT</sequence>
<dbReference type="EMBL" id="CAJOBC010011584">
    <property type="protein sequence ID" value="CAF4008671.1"/>
    <property type="molecule type" value="Genomic_DNA"/>
</dbReference>
<accession>A0A814ZHP5</accession>
<feature type="repeat" description="ANK" evidence="1">
    <location>
        <begin position="93"/>
        <end position="115"/>
    </location>
</feature>
<feature type="repeat" description="ANK" evidence="1">
    <location>
        <begin position="127"/>
        <end position="163"/>
    </location>
</feature>
<dbReference type="AlphaFoldDB" id="A0A814ZHP5"/>
<dbReference type="EMBL" id="CAJNOQ010010138">
    <property type="protein sequence ID" value="CAF1243959.1"/>
    <property type="molecule type" value="Genomic_DNA"/>
</dbReference>
<name>A0A814ZHP5_9BILA</name>
<dbReference type="PROSITE" id="PS50297">
    <property type="entry name" value="ANK_REP_REGION"/>
    <property type="match status" value="2"/>
</dbReference>
<dbReference type="PANTHER" id="PTHR24160:SF1">
    <property type="entry name" value="ANKYRIN REPEAT DOMAIN-CONTAINING PROTEIN 53"/>
    <property type="match status" value="1"/>
</dbReference>
<feature type="region of interest" description="Disordered" evidence="2">
    <location>
        <begin position="33"/>
        <end position="58"/>
    </location>
</feature>
<dbReference type="PROSITE" id="PS50088">
    <property type="entry name" value="ANK_REPEAT"/>
    <property type="match status" value="3"/>
</dbReference>
<dbReference type="PANTHER" id="PTHR24160">
    <property type="entry name" value="ANKYRIN REPEAT DOMAIN-CONTAINING PROTEIN 53"/>
    <property type="match status" value="1"/>
</dbReference>
<dbReference type="OrthoDB" id="10254927at2759"/>
<evidence type="ECO:0000256" key="1">
    <source>
        <dbReference type="PROSITE-ProRule" id="PRU00023"/>
    </source>
</evidence>
<keyword evidence="1" id="KW-0040">ANK repeat</keyword>
<comment type="caution">
    <text evidence="3">The sequence shown here is derived from an EMBL/GenBank/DDBJ whole genome shotgun (WGS) entry which is preliminary data.</text>
</comment>
<dbReference type="GO" id="GO:0060236">
    <property type="term" value="P:regulation of mitotic spindle organization"/>
    <property type="evidence" value="ECO:0007669"/>
    <property type="project" value="TreeGrafter"/>
</dbReference>
<gene>
    <name evidence="3" type="ORF">GPM918_LOCUS25797</name>
    <name evidence="4" type="ORF">SRO942_LOCUS25843</name>
</gene>
<dbReference type="Pfam" id="PF12796">
    <property type="entry name" value="Ank_2"/>
    <property type="match status" value="1"/>
</dbReference>
<dbReference type="SUPFAM" id="SSF48403">
    <property type="entry name" value="Ankyrin repeat"/>
    <property type="match status" value="1"/>
</dbReference>
<organism evidence="3 5">
    <name type="scientific">Didymodactylos carnosus</name>
    <dbReference type="NCBI Taxonomy" id="1234261"/>
    <lineage>
        <taxon>Eukaryota</taxon>
        <taxon>Metazoa</taxon>
        <taxon>Spiralia</taxon>
        <taxon>Gnathifera</taxon>
        <taxon>Rotifera</taxon>
        <taxon>Eurotatoria</taxon>
        <taxon>Bdelloidea</taxon>
        <taxon>Philodinida</taxon>
        <taxon>Philodinidae</taxon>
        <taxon>Didymodactylos</taxon>
    </lineage>
</organism>
<dbReference type="InterPro" id="IPR042335">
    <property type="entry name" value="ANKRD53"/>
</dbReference>
<evidence type="ECO:0000313" key="5">
    <source>
        <dbReference type="Proteomes" id="UP000663829"/>
    </source>
</evidence>
<proteinExistence type="predicted"/>
<dbReference type="GO" id="GO:1902412">
    <property type="term" value="P:regulation of mitotic cytokinesis"/>
    <property type="evidence" value="ECO:0007669"/>
    <property type="project" value="InterPro"/>
</dbReference>
<protein>
    <recommendedName>
        <fullName evidence="6">Ankyrin repeat domain-containing protein 53</fullName>
    </recommendedName>
</protein>
<dbReference type="Pfam" id="PF00023">
    <property type="entry name" value="Ank"/>
    <property type="match status" value="1"/>
</dbReference>
<evidence type="ECO:0000256" key="2">
    <source>
        <dbReference type="SAM" id="MobiDB-lite"/>
    </source>
</evidence>
<dbReference type="SMART" id="SM00248">
    <property type="entry name" value="ANK"/>
    <property type="match status" value="3"/>
</dbReference>
<dbReference type="GO" id="GO:0000922">
    <property type="term" value="C:spindle pole"/>
    <property type="evidence" value="ECO:0007669"/>
    <property type="project" value="TreeGrafter"/>
</dbReference>
<dbReference type="InterPro" id="IPR036770">
    <property type="entry name" value="Ankyrin_rpt-contain_sf"/>
</dbReference>
<evidence type="ECO:0008006" key="6">
    <source>
        <dbReference type="Google" id="ProtNLM"/>
    </source>
</evidence>
<dbReference type="GO" id="GO:0007080">
    <property type="term" value="P:mitotic metaphase chromosome alignment"/>
    <property type="evidence" value="ECO:0007669"/>
    <property type="project" value="TreeGrafter"/>
</dbReference>